<sequence>MQNSDQCRYGKRPRPVRSHPADRCRPCWSTRLPLEWHDRVVPPSAFRVFREFEVQARRVLGYDASGQLCYSAHDYQLFDPRSDDDEDFYPALTYGESVTAWRLTDGRWLVHRQQEPLGEEAERIDGFTLESHSPR</sequence>
<dbReference type="Proteomes" id="UP000001441">
    <property type="component" value="Chromosome"/>
</dbReference>
<evidence type="ECO:0000313" key="2">
    <source>
        <dbReference type="EMBL" id="ADC61816.1"/>
    </source>
</evidence>
<evidence type="ECO:0000256" key="1">
    <source>
        <dbReference type="SAM" id="MobiDB-lite"/>
    </source>
</evidence>
<feature type="region of interest" description="Disordered" evidence="1">
    <location>
        <begin position="1"/>
        <end position="22"/>
    </location>
</feature>
<dbReference type="HOGENOM" id="CLU_1905814_0_0_6"/>
<dbReference type="EMBL" id="CP001896">
    <property type="protein sequence ID" value="ADC61816.1"/>
    <property type="molecule type" value="Genomic_DNA"/>
</dbReference>
<keyword evidence="3" id="KW-1185">Reference proteome</keyword>
<dbReference type="AlphaFoldDB" id="D3RQY8"/>
<accession>D3RQY8</accession>
<gene>
    <name evidence="2" type="ordered locus">Alvin_0870</name>
</gene>
<proteinExistence type="predicted"/>
<reference evidence="2 3" key="1">
    <citation type="journal article" date="2011" name="Stand. Genomic Sci.">
        <title>Complete genome sequence of Allochromatium vinosum DSM 180(T).</title>
        <authorList>
            <person name="Weissgerber T."/>
            <person name="Zigann R."/>
            <person name="Bruce D."/>
            <person name="Chang Y.J."/>
            <person name="Detter J.C."/>
            <person name="Han C."/>
            <person name="Hauser L."/>
            <person name="Jeffries C.D."/>
            <person name="Land M."/>
            <person name="Munk A.C."/>
            <person name="Tapia R."/>
            <person name="Dahl C."/>
        </authorList>
    </citation>
    <scope>NUCLEOTIDE SEQUENCE [LARGE SCALE GENOMIC DNA]</scope>
    <source>
        <strain evidence="3">ATCC 17899 / DSM 180 / NBRC 103801 / NCIMB 10441 / D</strain>
    </source>
</reference>
<organism evidence="2 3">
    <name type="scientific">Allochromatium vinosum (strain ATCC 17899 / DSM 180 / NBRC 103801 / NCIMB 10441 / D)</name>
    <name type="common">Chromatium vinosum</name>
    <dbReference type="NCBI Taxonomy" id="572477"/>
    <lineage>
        <taxon>Bacteria</taxon>
        <taxon>Pseudomonadati</taxon>
        <taxon>Pseudomonadota</taxon>
        <taxon>Gammaproteobacteria</taxon>
        <taxon>Chromatiales</taxon>
        <taxon>Chromatiaceae</taxon>
        <taxon>Allochromatium</taxon>
    </lineage>
</organism>
<evidence type="ECO:0000313" key="3">
    <source>
        <dbReference type="Proteomes" id="UP000001441"/>
    </source>
</evidence>
<dbReference type="STRING" id="572477.Alvin_0870"/>
<name>D3RQY8_ALLVD</name>
<dbReference type="RefSeq" id="WP_012970092.1">
    <property type="nucleotide sequence ID" value="NC_013851.1"/>
</dbReference>
<dbReference type="KEGG" id="alv:Alvin_0870"/>
<dbReference type="eggNOG" id="ENOG5032V7Z">
    <property type="taxonomic scope" value="Bacteria"/>
</dbReference>
<dbReference type="OrthoDB" id="9180615at2"/>
<protein>
    <submittedName>
        <fullName evidence="2">Uncharacterized protein</fullName>
    </submittedName>
</protein>